<keyword evidence="4" id="KW-0092">Biotin</keyword>
<gene>
    <name evidence="8" type="ORF">ENS31_07305</name>
</gene>
<reference evidence="8" key="1">
    <citation type="journal article" date="2020" name="mSystems">
        <title>Genome- and Community-Level Interaction Insights into Carbon Utilization and Element Cycling Functions of Hydrothermarchaeota in Hydrothermal Sediment.</title>
        <authorList>
            <person name="Zhou Z."/>
            <person name="Liu Y."/>
            <person name="Xu W."/>
            <person name="Pan J."/>
            <person name="Luo Z.H."/>
            <person name="Li M."/>
        </authorList>
    </citation>
    <scope>NUCLEOTIDE SEQUENCE [LARGE SCALE GENOMIC DNA]</scope>
    <source>
        <strain evidence="8">SpSt-479</strain>
    </source>
</reference>
<evidence type="ECO:0000259" key="6">
    <source>
        <dbReference type="PROSITE" id="PS50975"/>
    </source>
</evidence>
<dbReference type="SUPFAM" id="SSF56059">
    <property type="entry name" value="Glutathione synthetase ATP-binding domain-like"/>
    <property type="match status" value="1"/>
</dbReference>
<protein>
    <submittedName>
        <fullName evidence="8">Acetyl-CoA carboxylase biotin carboxylase subunit</fullName>
    </submittedName>
</protein>
<dbReference type="AlphaFoldDB" id="A0A7V2ZK15"/>
<dbReference type="FunFam" id="3.30.1490.20:FF:000003">
    <property type="entry name" value="acetyl-CoA carboxylase isoform X1"/>
    <property type="match status" value="1"/>
</dbReference>
<evidence type="ECO:0000256" key="4">
    <source>
        <dbReference type="ARBA" id="ARBA00023267"/>
    </source>
</evidence>
<organism evidence="8">
    <name type="scientific">Ignavibacterium album</name>
    <dbReference type="NCBI Taxonomy" id="591197"/>
    <lineage>
        <taxon>Bacteria</taxon>
        <taxon>Pseudomonadati</taxon>
        <taxon>Ignavibacteriota</taxon>
        <taxon>Ignavibacteria</taxon>
        <taxon>Ignavibacteriales</taxon>
        <taxon>Ignavibacteriaceae</taxon>
        <taxon>Ignavibacterium</taxon>
    </lineage>
</organism>
<evidence type="ECO:0000256" key="3">
    <source>
        <dbReference type="ARBA" id="ARBA00022840"/>
    </source>
</evidence>
<dbReference type="PANTHER" id="PTHR18866">
    <property type="entry name" value="CARBOXYLASE:PYRUVATE/ACETYL-COA/PROPIONYL-COA CARBOXYLASE"/>
    <property type="match status" value="1"/>
</dbReference>
<dbReference type="FunFam" id="3.40.50.20:FF:000010">
    <property type="entry name" value="Propionyl-CoA carboxylase subunit alpha"/>
    <property type="match status" value="1"/>
</dbReference>
<dbReference type="GO" id="GO:0046872">
    <property type="term" value="F:metal ion binding"/>
    <property type="evidence" value="ECO:0007669"/>
    <property type="project" value="InterPro"/>
</dbReference>
<keyword evidence="1" id="KW-0436">Ligase</keyword>
<dbReference type="SMART" id="SM00878">
    <property type="entry name" value="Biotin_carb_C"/>
    <property type="match status" value="1"/>
</dbReference>
<evidence type="ECO:0000259" key="7">
    <source>
        <dbReference type="PROSITE" id="PS50979"/>
    </source>
</evidence>
<dbReference type="Gene3D" id="3.30.470.20">
    <property type="entry name" value="ATP-grasp fold, B domain"/>
    <property type="match status" value="1"/>
</dbReference>
<dbReference type="InterPro" id="IPR005481">
    <property type="entry name" value="BC-like_N"/>
</dbReference>
<evidence type="ECO:0000256" key="5">
    <source>
        <dbReference type="PROSITE-ProRule" id="PRU00409"/>
    </source>
</evidence>
<comment type="caution">
    <text evidence="8">The sequence shown here is derived from an EMBL/GenBank/DDBJ whole genome shotgun (WGS) entry which is preliminary data.</text>
</comment>
<dbReference type="Pfam" id="PF00289">
    <property type="entry name" value="Biotin_carb_N"/>
    <property type="match status" value="1"/>
</dbReference>
<dbReference type="InterPro" id="IPR016185">
    <property type="entry name" value="PreATP-grasp_dom_sf"/>
</dbReference>
<dbReference type="InterPro" id="IPR005482">
    <property type="entry name" value="Biotin_COase_C"/>
</dbReference>
<dbReference type="InterPro" id="IPR011054">
    <property type="entry name" value="Rudment_hybrid_motif"/>
</dbReference>
<dbReference type="PROSITE" id="PS00866">
    <property type="entry name" value="CPSASE_1"/>
    <property type="match status" value="1"/>
</dbReference>
<dbReference type="InterPro" id="IPR011764">
    <property type="entry name" value="Biotin_carboxylation_dom"/>
</dbReference>
<dbReference type="PANTHER" id="PTHR18866:SF33">
    <property type="entry name" value="METHYLCROTONOYL-COA CARBOXYLASE SUBUNIT ALPHA, MITOCHONDRIAL-RELATED"/>
    <property type="match status" value="1"/>
</dbReference>
<dbReference type="SUPFAM" id="SSF52440">
    <property type="entry name" value="PreATP-grasp domain"/>
    <property type="match status" value="1"/>
</dbReference>
<dbReference type="InterPro" id="IPR050856">
    <property type="entry name" value="Biotin_carboxylase_complex"/>
</dbReference>
<keyword evidence="2 5" id="KW-0547">Nucleotide-binding</keyword>
<dbReference type="NCBIfam" id="NF006367">
    <property type="entry name" value="PRK08591.1"/>
    <property type="match status" value="1"/>
</dbReference>
<dbReference type="PROSITE" id="PS00867">
    <property type="entry name" value="CPSASE_2"/>
    <property type="match status" value="1"/>
</dbReference>
<dbReference type="InterPro" id="IPR011761">
    <property type="entry name" value="ATP-grasp"/>
</dbReference>
<dbReference type="Pfam" id="PF02786">
    <property type="entry name" value="CPSase_L_D2"/>
    <property type="match status" value="1"/>
</dbReference>
<proteinExistence type="predicted"/>
<dbReference type="PROSITE" id="PS50979">
    <property type="entry name" value="BC"/>
    <property type="match status" value="1"/>
</dbReference>
<dbReference type="SUPFAM" id="SSF51246">
    <property type="entry name" value="Rudiment single hybrid motif"/>
    <property type="match status" value="1"/>
</dbReference>
<dbReference type="GO" id="GO:0005524">
    <property type="term" value="F:ATP binding"/>
    <property type="evidence" value="ECO:0007669"/>
    <property type="project" value="UniProtKB-UniRule"/>
</dbReference>
<dbReference type="GO" id="GO:0016874">
    <property type="term" value="F:ligase activity"/>
    <property type="evidence" value="ECO:0007669"/>
    <property type="project" value="UniProtKB-KW"/>
</dbReference>
<sequence>MIRKILIANRGEIAVRIIRACKELGIKSAAIYSEADSGALHTILADESYLIGPAQSSQSYLNKEKIIRLAKEISADAIHPGYGFLAENSGFIKMVEESGIKFIGPTSKSVEMMGSKTAARTLMKKHGVPIVPGTTEPIKNFSEGISIADEIGFPVLLKASAGGGGKGMRKVFSREEFESAFESTRREALKAFGSDEVYIEKLIENPKHIEVQIIADEFGNYRHLYERECSIQRRHQKIIEESPSAFLDNTTRNSITEAAINAAKACNYFNAGTIEFLMDNNKNFYFLEMNTRLQVEHPVTELVTGIDLVREQIMIASGEKISFAQEDVEQKGYAIECRIYAEDSTQGFLPSTGKLKFYKEPAGPNVRVDSGVITNSEISIHYDPMISKLICWGKSRDEAISHSIRALGEYFIGGVSTNISFLEFIIRTELFRTGGYNINSVEQKLLNEFESQISSNMYDENEKVAAVLAAHIKSMKKPKVTSVDSVSNKWKDLLYE</sequence>
<feature type="domain" description="ATP-grasp" evidence="6">
    <location>
        <begin position="120"/>
        <end position="317"/>
    </location>
</feature>
<feature type="domain" description="Biotin carboxylation" evidence="7">
    <location>
        <begin position="1"/>
        <end position="446"/>
    </location>
</feature>
<dbReference type="FunFam" id="3.30.470.20:FF:000028">
    <property type="entry name" value="Methylcrotonoyl-CoA carboxylase subunit alpha, mitochondrial"/>
    <property type="match status" value="1"/>
</dbReference>
<keyword evidence="3 5" id="KW-0067">ATP-binding</keyword>
<dbReference type="InterPro" id="IPR005479">
    <property type="entry name" value="CPAse_ATP-bd"/>
</dbReference>
<evidence type="ECO:0000256" key="2">
    <source>
        <dbReference type="ARBA" id="ARBA00022741"/>
    </source>
</evidence>
<evidence type="ECO:0000256" key="1">
    <source>
        <dbReference type="ARBA" id="ARBA00022598"/>
    </source>
</evidence>
<dbReference type="Pfam" id="PF02785">
    <property type="entry name" value="Biotin_carb_C"/>
    <property type="match status" value="1"/>
</dbReference>
<accession>A0A7V2ZK15</accession>
<name>A0A7V2ZK15_9BACT</name>
<evidence type="ECO:0000313" key="8">
    <source>
        <dbReference type="EMBL" id="HFI91326.1"/>
    </source>
</evidence>
<dbReference type="PROSITE" id="PS50975">
    <property type="entry name" value="ATP_GRASP"/>
    <property type="match status" value="1"/>
</dbReference>
<dbReference type="EMBL" id="DSUJ01000008">
    <property type="protein sequence ID" value="HFI91326.1"/>
    <property type="molecule type" value="Genomic_DNA"/>
</dbReference>